<proteinExistence type="predicted"/>
<dbReference type="Proteomes" id="UP000001075">
    <property type="component" value="Unassembled WGS sequence"/>
</dbReference>
<dbReference type="InParanoid" id="G3IGA7"/>
<evidence type="ECO:0000256" key="1">
    <source>
        <dbReference type="SAM" id="MobiDB-lite"/>
    </source>
</evidence>
<dbReference type="EMBL" id="JH002531">
    <property type="protein sequence ID" value="EGW14643.1"/>
    <property type="molecule type" value="Genomic_DNA"/>
</dbReference>
<accession>G3IGA7</accession>
<reference evidence="3" key="1">
    <citation type="journal article" date="2011" name="Nat. Biotechnol.">
        <title>The genomic sequence of the Chinese hamster ovary (CHO)-K1 cell line.</title>
        <authorList>
            <person name="Xu X."/>
            <person name="Nagarajan H."/>
            <person name="Lewis N.E."/>
            <person name="Pan S."/>
            <person name="Cai Z."/>
            <person name="Liu X."/>
            <person name="Chen W."/>
            <person name="Xie M."/>
            <person name="Wang W."/>
            <person name="Hammond S."/>
            <person name="Andersen M.R."/>
            <person name="Neff N."/>
            <person name="Passarelli B."/>
            <person name="Koh W."/>
            <person name="Fan H.C."/>
            <person name="Wang J."/>
            <person name="Gui Y."/>
            <person name="Lee K.H."/>
            <person name="Betenbaugh M.J."/>
            <person name="Quake S.R."/>
            <person name="Famili I."/>
            <person name="Palsson B.O."/>
            <person name="Wang J."/>
        </authorList>
    </citation>
    <scope>NUCLEOTIDE SEQUENCE [LARGE SCALE GENOMIC DNA]</scope>
    <source>
        <strain evidence="3">CHO K1 cell line</strain>
    </source>
</reference>
<organism evidence="2 3">
    <name type="scientific">Cricetulus griseus</name>
    <name type="common">Chinese hamster</name>
    <name type="synonym">Cricetulus barabensis griseus</name>
    <dbReference type="NCBI Taxonomy" id="10029"/>
    <lineage>
        <taxon>Eukaryota</taxon>
        <taxon>Metazoa</taxon>
        <taxon>Chordata</taxon>
        <taxon>Craniata</taxon>
        <taxon>Vertebrata</taxon>
        <taxon>Euteleostomi</taxon>
        <taxon>Mammalia</taxon>
        <taxon>Eutheria</taxon>
        <taxon>Euarchontoglires</taxon>
        <taxon>Glires</taxon>
        <taxon>Rodentia</taxon>
        <taxon>Myomorpha</taxon>
        <taxon>Muroidea</taxon>
        <taxon>Cricetidae</taxon>
        <taxon>Cricetinae</taxon>
        <taxon>Cricetulus</taxon>
    </lineage>
</organism>
<dbReference type="AlphaFoldDB" id="G3IGA7"/>
<name>G3IGA7_CRIGR</name>
<protein>
    <submittedName>
        <fullName evidence="2">Uncharacterized protein</fullName>
    </submittedName>
</protein>
<evidence type="ECO:0000313" key="3">
    <source>
        <dbReference type="Proteomes" id="UP000001075"/>
    </source>
</evidence>
<sequence>MSPQILPTEFMVPHGREGRKSVRAREDGGYQENKALKISMGKAHMNSQTLRQHAKGVQGSAPSPVASSLVFLWDP</sequence>
<evidence type="ECO:0000313" key="2">
    <source>
        <dbReference type="EMBL" id="EGW14643.1"/>
    </source>
</evidence>
<gene>
    <name evidence="2" type="ORF">I79_022790</name>
</gene>
<feature type="region of interest" description="Disordered" evidence="1">
    <location>
        <begin position="47"/>
        <end position="75"/>
    </location>
</feature>